<accession>A0A290XGL5</accession>
<dbReference type="PROSITE" id="PS51257">
    <property type="entry name" value="PROKAR_LIPOPROTEIN"/>
    <property type="match status" value="1"/>
</dbReference>
<gene>
    <name evidence="1" type="ORF">CNR27_12600</name>
</gene>
<organism evidence="1 2">
    <name type="scientific">Luteimonas chenhongjianii</name>
    <dbReference type="NCBI Taxonomy" id="2006110"/>
    <lineage>
        <taxon>Bacteria</taxon>
        <taxon>Pseudomonadati</taxon>
        <taxon>Pseudomonadota</taxon>
        <taxon>Gammaproteobacteria</taxon>
        <taxon>Lysobacterales</taxon>
        <taxon>Lysobacteraceae</taxon>
        <taxon>Luteimonas</taxon>
    </lineage>
</organism>
<dbReference type="Gene3D" id="3.15.10.40">
    <property type="entry name" value="Uncharacterised protein PF07273, DUF1439"/>
    <property type="match status" value="1"/>
</dbReference>
<dbReference type="AlphaFoldDB" id="A0A290XGL5"/>
<evidence type="ECO:0000313" key="1">
    <source>
        <dbReference type="EMBL" id="ATD68168.1"/>
    </source>
</evidence>
<dbReference type="Pfam" id="PF07273">
    <property type="entry name" value="DUF1439"/>
    <property type="match status" value="1"/>
</dbReference>
<dbReference type="KEGG" id="lum:CNR27_12600"/>
<keyword evidence="2" id="KW-1185">Reference proteome</keyword>
<dbReference type="EMBL" id="CP023406">
    <property type="protein sequence ID" value="ATD68168.1"/>
    <property type="molecule type" value="Genomic_DNA"/>
</dbReference>
<dbReference type="OrthoDB" id="5983686at2"/>
<reference evidence="2" key="1">
    <citation type="submission" date="2017-09" db="EMBL/GenBank/DDBJ databases">
        <title>Luteimonas liuhanmingii sp.nov., isolated from the intestinal contents of Tibetan Plateau Pika in Yushu, Qinghai Province, China.</title>
        <authorList>
            <person name="Gui Z."/>
        </authorList>
    </citation>
    <scope>NUCLEOTIDE SEQUENCE [LARGE SCALE GENOMIC DNA]</scope>
    <source>
        <strain evidence="2">100111</strain>
    </source>
</reference>
<dbReference type="Proteomes" id="UP000218968">
    <property type="component" value="Chromosome"/>
</dbReference>
<name>A0A290XGL5_9GAMM</name>
<protein>
    <recommendedName>
        <fullName evidence="3">DUF1439 domain-containing protein</fullName>
    </recommendedName>
</protein>
<dbReference type="RefSeq" id="WP_096299285.1">
    <property type="nucleotide sequence ID" value="NZ_CP023406.1"/>
</dbReference>
<sequence length="185" mass="20249">MRRPYRFTAISLLILATAACTSLGVVSAWLNDQVAFSAPQLQRQLDTRFPRTFATLGGLVQVTLDDPRLSIPRGEHRLRLDFDVAIGGLADGGPGHLALASGLRYDAATRSLHLQDPELLEFDLPGANRWLSGGARGVVNSLLAEYARNEPVYRLDDDLLAKLPTGKHIGDVEIIDGRVVVRLER</sequence>
<evidence type="ECO:0000313" key="2">
    <source>
        <dbReference type="Proteomes" id="UP000218968"/>
    </source>
</evidence>
<dbReference type="InterPro" id="IPR010835">
    <property type="entry name" value="DUF1439"/>
</dbReference>
<proteinExistence type="predicted"/>
<evidence type="ECO:0008006" key="3">
    <source>
        <dbReference type="Google" id="ProtNLM"/>
    </source>
</evidence>